<dbReference type="EMBL" id="CP045875">
    <property type="protein sequence ID" value="QGG46663.1"/>
    <property type="molecule type" value="Genomic_DNA"/>
</dbReference>
<keyword evidence="2" id="KW-1185">Reference proteome</keyword>
<evidence type="ECO:0000313" key="2">
    <source>
        <dbReference type="Proteomes" id="UP000366051"/>
    </source>
</evidence>
<dbReference type="RefSeq" id="WP_153724191.1">
    <property type="nucleotide sequence ID" value="NZ_CP045875.1"/>
</dbReference>
<reference evidence="2" key="1">
    <citation type="submission" date="2019-11" db="EMBL/GenBank/DDBJ databases">
        <title>Genome sequence of Heliorestis convoluta strain HH, an alkaliphilic and minimalistic phototrophic bacterium from a soda lake in Egypt.</title>
        <authorList>
            <person name="Dewey E.D."/>
            <person name="Stokes L.M."/>
            <person name="Burchell B.M."/>
            <person name="Shaffer K.N."/>
            <person name="Huntington A.M."/>
            <person name="Baker J.M."/>
            <person name="Nadendla S."/>
            <person name="Giglio M.G."/>
            <person name="Touchman J.W."/>
            <person name="Blankenship R.E."/>
            <person name="Madigan M.T."/>
            <person name="Sattley W.M."/>
        </authorList>
    </citation>
    <scope>NUCLEOTIDE SEQUENCE [LARGE SCALE GENOMIC DNA]</scope>
    <source>
        <strain evidence="2">HH</strain>
    </source>
</reference>
<evidence type="ECO:0000313" key="1">
    <source>
        <dbReference type="EMBL" id="QGG46663.1"/>
    </source>
</evidence>
<protein>
    <submittedName>
        <fullName evidence="1">Uncharacterized protein</fullName>
    </submittedName>
</protein>
<dbReference type="OrthoDB" id="1810766at2"/>
<accession>A0A5Q2MZ00</accession>
<name>A0A5Q2MZ00_9FIRM</name>
<gene>
    <name evidence="1" type="ORF">FTV88_0484</name>
</gene>
<dbReference type="Proteomes" id="UP000366051">
    <property type="component" value="Chromosome"/>
</dbReference>
<dbReference type="AlphaFoldDB" id="A0A5Q2MZ00"/>
<dbReference type="KEGG" id="hcv:FTV88_0484"/>
<organism evidence="1 2">
    <name type="scientific">Heliorestis convoluta</name>
    <dbReference type="NCBI Taxonomy" id="356322"/>
    <lineage>
        <taxon>Bacteria</taxon>
        <taxon>Bacillati</taxon>
        <taxon>Bacillota</taxon>
        <taxon>Clostridia</taxon>
        <taxon>Eubacteriales</taxon>
        <taxon>Heliobacteriaceae</taxon>
        <taxon>Heliorestis</taxon>
    </lineage>
</organism>
<proteinExistence type="predicted"/>
<sequence>MMKEFAAYDPRPDGRPVYIDATCSECGARLVLHDLLVNPEIPVVWHDEFACPQCRDRVYVDQPLYQNSKVG</sequence>